<proteinExistence type="predicted"/>
<evidence type="ECO:0000313" key="2">
    <source>
        <dbReference type="Proteomes" id="UP000239736"/>
    </source>
</evidence>
<gene>
    <name evidence="1" type="ORF">LV82_00451</name>
</gene>
<dbReference type="Gene3D" id="3.40.50.300">
    <property type="entry name" value="P-loop containing nucleotide triphosphate hydrolases"/>
    <property type="match status" value="1"/>
</dbReference>
<comment type="caution">
    <text evidence="1">The sequence shown here is derived from an EMBL/GenBank/DDBJ whole genome shotgun (WGS) entry which is preliminary data.</text>
</comment>
<sequence length="470" mass="53539">MQRFDYFVILAEMRTGSNLLEATLEQVEDIHCHGEAFNPDHLGRPGARRLLGMTMPERIKNPLALLDRIRNAPGLNGFRFFFDHDPRVVDSFLNDPRCAKIVLTRNPVDSYVSLKIAYNTNRWRLSDVRDRIEWKPPFKPAEFEAFLRERQEFQLRVLRALQVTGQTAFYLDYEDALEVDVINGLLSFLGVESRVATLAPGMIRQNPEPPEDKVRNPGEMRAALKEIDWANLSRTPNFEPRRGPGVPRHVAARGAGLVFMPILPNCDRPLRDWLAGLGDEPGLVEGFSQKTLRTWLRRNPRHRFFTVLRHPVTRANECLAALLRRDDLADIRAILRSHHDVALPEEDARDAPIAPDEWRAMLLAFLRFVKANLNGQTAVRQDLLWASQIGVIQGFSQFAPPDLVCREEELHRNLAQLARSVGVRPGEPPAALEQLAPHPAKAVADEEIEDAARAAWPRDYLVLGFGRWRL</sequence>
<evidence type="ECO:0000313" key="1">
    <source>
        <dbReference type="EMBL" id="PPB82515.1"/>
    </source>
</evidence>
<name>A0A2S5JMP4_9RHOB</name>
<keyword evidence="2" id="KW-1185">Reference proteome</keyword>
<dbReference type="SUPFAM" id="SSF52540">
    <property type="entry name" value="P-loop containing nucleoside triphosphate hydrolases"/>
    <property type="match status" value="1"/>
</dbReference>
<dbReference type="OrthoDB" id="7802556at2"/>
<evidence type="ECO:0008006" key="3">
    <source>
        <dbReference type="Google" id="ProtNLM"/>
    </source>
</evidence>
<dbReference type="RefSeq" id="WP_104069053.1">
    <property type="nucleotide sequence ID" value="NZ_PRDS01000001.1"/>
</dbReference>
<dbReference type="AlphaFoldDB" id="A0A2S5JMP4"/>
<dbReference type="EMBL" id="PRDS01000001">
    <property type="protein sequence ID" value="PPB82515.1"/>
    <property type="molecule type" value="Genomic_DNA"/>
</dbReference>
<organism evidence="1 2">
    <name type="scientific">Albidovulum inexpectatum</name>
    <dbReference type="NCBI Taxonomy" id="196587"/>
    <lineage>
        <taxon>Bacteria</taxon>
        <taxon>Pseudomonadati</taxon>
        <taxon>Pseudomonadota</taxon>
        <taxon>Alphaproteobacteria</taxon>
        <taxon>Rhodobacterales</taxon>
        <taxon>Paracoccaceae</taxon>
        <taxon>Albidovulum</taxon>
    </lineage>
</organism>
<accession>A0A2S5JMP4</accession>
<dbReference type="InterPro" id="IPR027417">
    <property type="entry name" value="P-loop_NTPase"/>
</dbReference>
<reference evidence="1 2" key="1">
    <citation type="submission" date="2018-01" db="EMBL/GenBank/DDBJ databases">
        <title>Genomic Encyclopedia of Archaeal and Bacterial Type Strains, Phase II (KMG-II): from individual species to whole genera.</title>
        <authorList>
            <person name="Goeker M."/>
        </authorList>
    </citation>
    <scope>NUCLEOTIDE SEQUENCE [LARGE SCALE GENOMIC DNA]</scope>
    <source>
        <strain evidence="1 2">DSM 12048</strain>
    </source>
</reference>
<dbReference type="Proteomes" id="UP000239736">
    <property type="component" value="Unassembled WGS sequence"/>
</dbReference>
<protein>
    <recommendedName>
        <fullName evidence="3">LPS sulfotransferase NodH</fullName>
    </recommendedName>
</protein>